<reference evidence="1" key="3">
    <citation type="submission" date="2021-05" db="UniProtKB">
        <authorList>
            <consortium name="EnsemblPlants"/>
        </authorList>
    </citation>
    <scope>IDENTIFICATION</scope>
    <source>
        <strain evidence="1">cv. B73</strain>
    </source>
</reference>
<dbReference type="Gene3D" id="1.10.405.10">
    <property type="entry name" value="Guanine Nucleotide Dissociation Inhibitor, domain 1"/>
    <property type="match status" value="1"/>
</dbReference>
<accession>A0A804MJ98</accession>
<dbReference type="InParanoid" id="A0A804MJ98"/>
<dbReference type="Gramene" id="Zm00001eb090210_T001">
    <property type="protein sequence ID" value="Zm00001eb090210_P001"/>
    <property type="gene ID" value="Zm00001eb090210"/>
</dbReference>
<reference evidence="1" key="2">
    <citation type="submission" date="2019-07" db="EMBL/GenBank/DDBJ databases">
        <authorList>
            <person name="Seetharam A."/>
            <person name="Woodhouse M."/>
            <person name="Cannon E."/>
        </authorList>
    </citation>
    <scope>NUCLEOTIDE SEQUENCE [LARGE SCALE GENOMIC DNA]</scope>
    <source>
        <strain evidence="1">cv. B73</strain>
    </source>
</reference>
<evidence type="ECO:0000313" key="2">
    <source>
        <dbReference type="Proteomes" id="UP000007305"/>
    </source>
</evidence>
<dbReference type="PANTHER" id="PTHR11787">
    <property type="entry name" value="RAB GDP-DISSOCIATION INHIBITOR"/>
    <property type="match status" value="1"/>
</dbReference>
<protein>
    <submittedName>
        <fullName evidence="1">Uncharacterized protein</fullName>
    </submittedName>
</protein>
<dbReference type="GO" id="GO:0007264">
    <property type="term" value="P:small GTPase-mediated signal transduction"/>
    <property type="evidence" value="ECO:0007669"/>
    <property type="project" value="InterPro"/>
</dbReference>
<dbReference type="AlphaFoldDB" id="A0A804MJ98"/>
<dbReference type="Gene3D" id="3.30.519.10">
    <property type="entry name" value="Guanine Nucleotide Dissociation Inhibitor, domain 2"/>
    <property type="match status" value="1"/>
</dbReference>
<organism evidence="1 2">
    <name type="scientific">Zea mays</name>
    <name type="common">Maize</name>
    <dbReference type="NCBI Taxonomy" id="4577"/>
    <lineage>
        <taxon>Eukaryota</taxon>
        <taxon>Viridiplantae</taxon>
        <taxon>Streptophyta</taxon>
        <taxon>Embryophyta</taxon>
        <taxon>Tracheophyta</taxon>
        <taxon>Spermatophyta</taxon>
        <taxon>Magnoliopsida</taxon>
        <taxon>Liliopsida</taxon>
        <taxon>Poales</taxon>
        <taxon>Poaceae</taxon>
        <taxon>PACMAD clade</taxon>
        <taxon>Panicoideae</taxon>
        <taxon>Andropogonodae</taxon>
        <taxon>Andropogoneae</taxon>
        <taxon>Tripsacinae</taxon>
        <taxon>Zea</taxon>
    </lineage>
</organism>
<reference evidence="2" key="1">
    <citation type="submission" date="2015-12" db="EMBL/GenBank/DDBJ databases">
        <title>Update maize B73 reference genome by single molecule sequencing technologies.</title>
        <authorList>
            <consortium name="Maize Genome Sequencing Project"/>
            <person name="Ware D."/>
        </authorList>
    </citation>
    <scope>NUCLEOTIDE SEQUENCE [LARGE SCALE GENOMIC DNA]</scope>
    <source>
        <strain evidence="2">cv. B73</strain>
    </source>
</reference>
<dbReference type="GO" id="GO:0005092">
    <property type="term" value="F:GDP-dissociation inhibitor activity"/>
    <property type="evidence" value="ECO:0007669"/>
    <property type="project" value="InterPro"/>
</dbReference>
<name>A0A804MJ98_MAIZE</name>
<dbReference type="PANTHER" id="PTHR11787:SF4">
    <property type="entry name" value="CHM, RAB ESCORT PROTEIN 1"/>
    <property type="match status" value="1"/>
</dbReference>
<dbReference type="EnsemblPlants" id="Zm00001eb090210_T001">
    <property type="protein sequence ID" value="Zm00001eb090210_P001"/>
    <property type="gene ID" value="Zm00001eb090210"/>
</dbReference>
<proteinExistence type="predicted"/>
<dbReference type="InterPro" id="IPR018203">
    <property type="entry name" value="GDP_dissociation_inhibitor"/>
</dbReference>
<sequence length="255" mass="28011">MVGPRVLYCADEAVDLLLRLGGSHHVEFKSVEGGSLLYWEGCLYAVLDSRQTITTLKLKEKNILFRFFKLVQAHIAAALASGDETGQGDASARIPEEDLDLPFVEFLKKQGASSQDESGCAWEWDGEEIKGGSHEVQSSYKGSPFNTMAMLQESLPFRLTRRHGAPVVKACGLSMEGAQIHSLLRGPVATAPPHSLPWRSSRESGQPTGSWHLTVAAHFRSICCQRRLGCPSPLLLSPCGRPMVNPRRATSRTRR</sequence>
<keyword evidence="2" id="KW-1185">Reference proteome</keyword>
<dbReference type="Proteomes" id="UP000007305">
    <property type="component" value="Chromosome 2"/>
</dbReference>
<evidence type="ECO:0000313" key="1">
    <source>
        <dbReference type="EnsemblPlants" id="Zm00001eb090210_P001"/>
    </source>
</evidence>